<feature type="transmembrane region" description="Helical" evidence="13">
    <location>
        <begin position="38"/>
        <end position="55"/>
    </location>
</feature>
<feature type="transmembrane region" description="Helical" evidence="13">
    <location>
        <begin position="188"/>
        <end position="212"/>
    </location>
</feature>
<name>A0ABQ3BVM1_9GAMM</name>
<evidence type="ECO:0000256" key="1">
    <source>
        <dbReference type="ARBA" id="ARBA00004141"/>
    </source>
</evidence>
<evidence type="ECO:0000256" key="13">
    <source>
        <dbReference type="SAM" id="Phobius"/>
    </source>
</evidence>
<keyword evidence="4" id="KW-0633">Potassium transport</keyword>
<organism evidence="14 15">
    <name type="scientific">Cognatilysobacter xinjiangensis</name>
    <dbReference type="NCBI Taxonomy" id="546892"/>
    <lineage>
        <taxon>Bacteria</taxon>
        <taxon>Pseudomonadati</taxon>
        <taxon>Pseudomonadota</taxon>
        <taxon>Gammaproteobacteria</taxon>
        <taxon>Lysobacterales</taxon>
        <taxon>Lysobacteraceae</taxon>
        <taxon>Cognatilysobacter</taxon>
    </lineage>
</organism>
<evidence type="ECO:0000313" key="15">
    <source>
        <dbReference type="Proteomes" id="UP000643403"/>
    </source>
</evidence>
<keyword evidence="3" id="KW-0813">Transport</keyword>
<feature type="transmembrane region" description="Helical" evidence="13">
    <location>
        <begin position="118"/>
        <end position="135"/>
    </location>
</feature>
<comment type="subcellular location">
    <subcellularLocation>
        <location evidence="1">Membrane</location>
        <topology evidence="1">Multi-pass membrane protein</topology>
    </subcellularLocation>
</comment>
<keyword evidence="6" id="KW-0631">Potassium channel</keyword>
<evidence type="ECO:0000256" key="9">
    <source>
        <dbReference type="ARBA" id="ARBA00023065"/>
    </source>
</evidence>
<dbReference type="PANTHER" id="PTHR31462:SF5">
    <property type="entry name" value="ENDOSOMAL_LYSOSOMAL PROTON CHANNEL TMEM175"/>
    <property type="match status" value="1"/>
</dbReference>
<keyword evidence="10 13" id="KW-0472">Membrane</keyword>
<evidence type="ECO:0000256" key="4">
    <source>
        <dbReference type="ARBA" id="ARBA00022538"/>
    </source>
</evidence>
<comment type="similarity">
    <text evidence="2">Belongs to the TMEM175 family.</text>
</comment>
<feature type="transmembrane region" description="Helical" evidence="13">
    <location>
        <begin position="147"/>
        <end position="167"/>
    </location>
</feature>
<keyword evidence="9" id="KW-0406">Ion transport</keyword>
<keyword evidence="11" id="KW-0407">Ion channel</keyword>
<evidence type="ECO:0000256" key="6">
    <source>
        <dbReference type="ARBA" id="ARBA00022826"/>
    </source>
</evidence>
<dbReference type="PANTHER" id="PTHR31462">
    <property type="entry name" value="ENDOSOMAL/LYSOSOMAL POTASSIUM CHANNEL TMEM175"/>
    <property type="match status" value="1"/>
</dbReference>
<evidence type="ECO:0000256" key="3">
    <source>
        <dbReference type="ARBA" id="ARBA00022448"/>
    </source>
</evidence>
<dbReference type="Proteomes" id="UP000643403">
    <property type="component" value="Unassembled WGS sequence"/>
</dbReference>
<keyword evidence="8 13" id="KW-1133">Transmembrane helix</keyword>
<protein>
    <submittedName>
        <fullName evidence="14">DUF1211 domain-containing membrane protein</fullName>
    </submittedName>
</protein>
<comment type="caution">
    <text evidence="14">The sequence shown here is derived from an EMBL/GenBank/DDBJ whole genome shotgun (WGS) entry which is preliminary data.</text>
</comment>
<comment type="catalytic activity">
    <reaction evidence="12">
        <text>K(+)(in) = K(+)(out)</text>
        <dbReference type="Rhea" id="RHEA:29463"/>
        <dbReference type="ChEBI" id="CHEBI:29103"/>
    </reaction>
</comment>
<dbReference type="Pfam" id="PF06736">
    <property type="entry name" value="TMEM175"/>
    <property type="match status" value="1"/>
</dbReference>
<keyword evidence="5 13" id="KW-0812">Transmembrane</keyword>
<proteinExistence type="inferred from homology"/>
<dbReference type="EMBL" id="BMXY01000001">
    <property type="protein sequence ID" value="GGZ59195.1"/>
    <property type="molecule type" value="Genomic_DNA"/>
</dbReference>
<dbReference type="InterPro" id="IPR010617">
    <property type="entry name" value="TMEM175-like"/>
</dbReference>
<gene>
    <name evidence="14" type="ORF">GCM10008101_11180</name>
</gene>
<reference evidence="15" key="1">
    <citation type="journal article" date="2019" name="Int. J. Syst. Evol. Microbiol.">
        <title>The Global Catalogue of Microorganisms (GCM) 10K type strain sequencing project: providing services to taxonomists for standard genome sequencing and annotation.</title>
        <authorList>
            <consortium name="The Broad Institute Genomics Platform"/>
            <consortium name="The Broad Institute Genome Sequencing Center for Infectious Disease"/>
            <person name="Wu L."/>
            <person name="Ma J."/>
        </authorList>
    </citation>
    <scope>NUCLEOTIDE SEQUENCE [LARGE SCALE GENOMIC DNA]</scope>
    <source>
        <strain evidence="15">KCTC 22558</strain>
    </source>
</reference>
<keyword evidence="7" id="KW-0630">Potassium</keyword>
<evidence type="ECO:0000256" key="5">
    <source>
        <dbReference type="ARBA" id="ARBA00022692"/>
    </source>
</evidence>
<evidence type="ECO:0000256" key="8">
    <source>
        <dbReference type="ARBA" id="ARBA00022989"/>
    </source>
</evidence>
<evidence type="ECO:0000313" key="14">
    <source>
        <dbReference type="EMBL" id="GGZ59195.1"/>
    </source>
</evidence>
<evidence type="ECO:0000256" key="7">
    <source>
        <dbReference type="ARBA" id="ARBA00022958"/>
    </source>
</evidence>
<sequence>MIGQAYIHLLATQEPVGEQSGDRGDAMTDHVDQPLERLTFFSDAVFAIAITLLVIEVHVPEVPRGVGDMAYWRALWHLLPNLIGFFVSFGVIGAFWAGHHRAMSLASRFSQRIVGWNLMLLGAIAFMPFLTAFMSEYAGARVPASLYWGWMLVTALLNLRVNTLATGPAMRASTTTADDVRFIRGRGIATICASITALALAQLAPFFAPLAMLTLPLWRRLLCRPATTAAPEAA</sequence>
<evidence type="ECO:0000256" key="10">
    <source>
        <dbReference type="ARBA" id="ARBA00023136"/>
    </source>
</evidence>
<keyword evidence="15" id="KW-1185">Reference proteome</keyword>
<feature type="transmembrane region" description="Helical" evidence="13">
    <location>
        <begin position="75"/>
        <end position="97"/>
    </location>
</feature>
<evidence type="ECO:0000256" key="11">
    <source>
        <dbReference type="ARBA" id="ARBA00023303"/>
    </source>
</evidence>
<evidence type="ECO:0000256" key="12">
    <source>
        <dbReference type="ARBA" id="ARBA00034430"/>
    </source>
</evidence>
<accession>A0ABQ3BVM1</accession>
<evidence type="ECO:0000256" key="2">
    <source>
        <dbReference type="ARBA" id="ARBA00006920"/>
    </source>
</evidence>